<comment type="caution">
    <text evidence="7">The sequence shown here is derived from an EMBL/GenBank/DDBJ whole genome shotgun (WGS) entry which is preliminary data.</text>
</comment>
<reference evidence="7" key="1">
    <citation type="submission" date="2020-06" db="EMBL/GenBank/DDBJ databases">
        <title>Legume-microbial interactions unlock mineral nutrients during tropical forest succession.</title>
        <authorList>
            <person name="Epihov D.Z."/>
        </authorList>
    </citation>
    <scope>NUCLEOTIDE SEQUENCE [LARGE SCALE GENOMIC DNA]</scope>
    <source>
        <strain evidence="7">Pan2503</strain>
    </source>
</reference>
<name>A0A7V8NLM2_9BACT</name>
<keyword evidence="8" id="KW-1185">Reference proteome</keyword>
<evidence type="ECO:0000256" key="3">
    <source>
        <dbReference type="ARBA" id="ARBA00022458"/>
    </source>
</evidence>
<evidence type="ECO:0000313" key="7">
    <source>
        <dbReference type="EMBL" id="MBA0083556.1"/>
    </source>
</evidence>
<proteinExistence type="inferred from homology"/>
<protein>
    <submittedName>
        <fullName evidence="7">ATP-binding cassette domain-containing protein</fullName>
    </submittedName>
</protein>
<gene>
    <name evidence="7" type="ORF">HRJ53_01030</name>
</gene>
<keyword evidence="4" id="KW-0547">Nucleotide-binding</keyword>
<evidence type="ECO:0000256" key="4">
    <source>
        <dbReference type="ARBA" id="ARBA00022741"/>
    </source>
</evidence>
<dbReference type="AlphaFoldDB" id="A0A7V8NLM2"/>
<sequence>MPSRATPSANGAPLRVDALVKRFSQVTAVDGITLELRPAECLGLLGPNGAGKSTLIRSIVGRVIPDAGTISIFGARADSPAARSARGWIPQELALYPRLTCRENLQSFGRYHGLRGATLEQAVSGCLGWATLN</sequence>
<dbReference type="InterPro" id="IPR003439">
    <property type="entry name" value="ABC_transporter-like_ATP-bd"/>
</dbReference>
<dbReference type="Gene3D" id="3.40.50.300">
    <property type="entry name" value="P-loop containing nucleotide triphosphate hydrolases"/>
    <property type="match status" value="1"/>
</dbReference>
<dbReference type="InterPro" id="IPR050763">
    <property type="entry name" value="ABC_transporter_ATP-binding"/>
</dbReference>
<dbReference type="SUPFAM" id="SSF52540">
    <property type="entry name" value="P-loop containing nucleoside triphosphate hydrolases"/>
    <property type="match status" value="1"/>
</dbReference>
<keyword evidence="2" id="KW-0813">Transport</keyword>
<evidence type="ECO:0000313" key="8">
    <source>
        <dbReference type="Proteomes" id="UP000567293"/>
    </source>
</evidence>
<evidence type="ECO:0000256" key="1">
    <source>
        <dbReference type="ARBA" id="ARBA00005417"/>
    </source>
</evidence>
<keyword evidence="3" id="KW-0536">Nodulation</keyword>
<feature type="domain" description="ABC transporter" evidence="6">
    <location>
        <begin position="30"/>
        <end position="114"/>
    </location>
</feature>
<dbReference type="EMBL" id="JACDQQ010000103">
    <property type="protein sequence ID" value="MBA0083556.1"/>
    <property type="molecule type" value="Genomic_DNA"/>
</dbReference>
<keyword evidence="5 7" id="KW-0067">ATP-binding</keyword>
<accession>A0A7V8NLM2</accession>
<evidence type="ECO:0000259" key="6">
    <source>
        <dbReference type="Pfam" id="PF00005"/>
    </source>
</evidence>
<evidence type="ECO:0000256" key="5">
    <source>
        <dbReference type="ARBA" id="ARBA00022840"/>
    </source>
</evidence>
<dbReference type="GO" id="GO:0005524">
    <property type="term" value="F:ATP binding"/>
    <property type="evidence" value="ECO:0007669"/>
    <property type="project" value="UniProtKB-KW"/>
</dbReference>
<evidence type="ECO:0000256" key="2">
    <source>
        <dbReference type="ARBA" id="ARBA00022448"/>
    </source>
</evidence>
<organism evidence="7 8">
    <name type="scientific">Candidatus Acidiferrum panamense</name>
    <dbReference type="NCBI Taxonomy" id="2741543"/>
    <lineage>
        <taxon>Bacteria</taxon>
        <taxon>Pseudomonadati</taxon>
        <taxon>Acidobacteriota</taxon>
        <taxon>Terriglobia</taxon>
        <taxon>Candidatus Acidiferrales</taxon>
        <taxon>Candidatus Acidiferrum</taxon>
    </lineage>
</organism>
<comment type="similarity">
    <text evidence="1">Belongs to the ABC transporter superfamily.</text>
</comment>
<dbReference type="PANTHER" id="PTHR42711">
    <property type="entry name" value="ABC TRANSPORTER ATP-BINDING PROTEIN"/>
    <property type="match status" value="1"/>
</dbReference>
<feature type="non-terminal residue" evidence="7">
    <location>
        <position position="133"/>
    </location>
</feature>
<dbReference type="GO" id="GO:0016887">
    <property type="term" value="F:ATP hydrolysis activity"/>
    <property type="evidence" value="ECO:0007669"/>
    <property type="project" value="InterPro"/>
</dbReference>
<dbReference type="Pfam" id="PF00005">
    <property type="entry name" value="ABC_tran"/>
    <property type="match status" value="1"/>
</dbReference>
<dbReference type="PANTHER" id="PTHR42711:SF5">
    <property type="entry name" value="ABC TRANSPORTER ATP-BINDING PROTEIN NATA"/>
    <property type="match status" value="1"/>
</dbReference>
<dbReference type="InterPro" id="IPR027417">
    <property type="entry name" value="P-loop_NTPase"/>
</dbReference>
<dbReference type="Proteomes" id="UP000567293">
    <property type="component" value="Unassembled WGS sequence"/>
</dbReference>